<dbReference type="EMBL" id="JALBUU010000025">
    <property type="protein sequence ID" value="MCI0754953.1"/>
    <property type="molecule type" value="Genomic_DNA"/>
</dbReference>
<evidence type="ECO:0000313" key="4">
    <source>
        <dbReference type="Proteomes" id="UP001201985"/>
    </source>
</evidence>
<comment type="caution">
    <text evidence="3">The sequence shown here is derived from an EMBL/GenBank/DDBJ whole genome shotgun (WGS) entry which is preliminary data.</text>
</comment>
<reference evidence="3 4" key="1">
    <citation type="submission" date="2022-03" db="EMBL/GenBank/DDBJ databases">
        <title>Complete genome analysis of Roseomonas KG 17.1 : a prolific producer of plant growth promoters.</title>
        <authorList>
            <person name="Saadouli I."/>
            <person name="Najjari A."/>
            <person name="Mosbah A."/>
            <person name="Ouzari H.I."/>
        </authorList>
    </citation>
    <scope>NUCLEOTIDE SEQUENCE [LARGE SCALE GENOMIC DNA]</scope>
    <source>
        <strain evidence="3 4">KG17-1</strain>
    </source>
</reference>
<dbReference type="SMART" id="SM00304">
    <property type="entry name" value="HAMP"/>
    <property type="match status" value="1"/>
</dbReference>
<keyword evidence="4" id="KW-1185">Reference proteome</keyword>
<dbReference type="SUPFAM" id="SSF158472">
    <property type="entry name" value="HAMP domain-like"/>
    <property type="match status" value="1"/>
</dbReference>
<sequence length="330" mass="34804">MANLLQNISIRTKVISAFAIVLCCGMALGLYAMAEVKHLNASTDSINDNVTGLRQLSAMGTQIERIRVTDGLLLITPTAEGQADLASKSAEARRMFNRHFADYEASVDPGEEQQLANGIRAGWERFQAAEQGFASMVQSGERLKAEALLSGGIRSEGVALRGAIEKALTYQYRQSENIVSDASQMGATAVTWITLLLAMMVTVCLAAGVSMVRGISGPISAMTAAMRRLADRDMAVLIPGAGRGDEVGGMAAAVQVFKDNMITADRLAAELGADAAKLGEQGYLGRVGVIKACCRDSGVALGLDSCDLLQHKLQAQELALVGTPCSAGYE</sequence>
<evidence type="ECO:0000259" key="2">
    <source>
        <dbReference type="PROSITE" id="PS50885"/>
    </source>
</evidence>
<protein>
    <submittedName>
        <fullName evidence="3">MCP four helix bundle domain-containing protein</fullName>
    </submittedName>
</protein>
<evidence type="ECO:0000313" key="3">
    <source>
        <dbReference type="EMBL" id="MCI0754953.1"/>
    </source>
</evidence>
<feature type="transmembrane region" description="Helical" evidence="1">
    <location>
        <begin position="189"/>
        <end position="212"/>
    </location>
</feature>
<dbReference type="Proteomes" id="UP001201985">
    <property type="component" value="Unassembled WGS sequence"/>
</dbReference>
<keyword evidence="1" id="KW-1133">Transmembrane helix</keyword>
<dbReference type="PROSITE" id="PS50885">
    <property type="entry name" value="HAMP"/>
    <property type="match status" value="1"/>
</dbReference>
<gene>
    <name evidence="3" type="ORF">MON41_14610</name>
</gene>
<dbReference type="Pfam" id="PF12729">
    <property type="entry name" value="4HB_MCP_1"/>
    <property type="match status" value="1"/>
</dbReference>
<evidence type="ECO:0000256" key="1">
    <source>
        <dbReference type="SAM" id="Phobius"/>
    </source>
</evidence>
<feature type="domain" description="HAMP" evidence="2">
    <location>
        <begin position="213"/>
        <end position="266"/>
    </location>
</feature>
<feature type="transmembrane region" description="Helical" evidence="1">
    <location>
        <begin position="12"/>
        <end position="34"/>
    </location>
</feature>
<dbReference type="Pfam" id="PF00672">
    <property type="entry name" value="HAMP"/>
    <property type="match status" value="1"/>
</dbReference>
<keyword evidence="1" id="KW-0472">Membrane</keyword>
<name>A0ABS9W6M9_9PROT</name>
<dbReference type="InterPro" id="IPR003660">
    <property type="entry name" value="HAMP_dom"/>
</dbReference>
<organism evidence="3 4">
    <name type="scientific">Teichococcus vastitatis</name>
    <dbReference type="NCBI Taxonomy" id="2307076"/>
    <lineage>
        <taxon>Bacteria</taxon>
        <taxon>Pseudomonadati</taxon>
        <taxon>Pseudomonadota</taxon>
        <taxon>Alphaproteobacteria</taxon>
        <taxon>Acetobacterales</taxon>
        <taxon>Roseomonadaceae</taxon>
        <taxon>Roseomonas</taxon>
    </lineage>
</organism>
<dbReference type="RefSeq" id="WP_241793220.1">
    <property type="nucleotide sequence ID" value="NZ_JALBUU010000025.1"/>
</dbReference>
<dbReference type="Gene3D" id="6.10.340.10">
    <property type="match status" value="1"/>
</dbReference>
<keyword evidence="1" id="KW-0812">Transmembrane</keyword>
<accession>A0ABS9W6M9</accession>
<dbReference type="InterPro" id="IPR024478">
    <property type="entry name" value="HlyB_4HB_MCP"/>
</dbReference>
<proteinExistence type="predicted"/>